<dbReference type="PANTHER" id="PTHR43660:SF1">
    <property type="entry name" value="DIPEPTIDYL CARBOXYPEPTIDASE"/>
    <property type="match status" value="1"/>
</dbReference>
<comment type="similarity">
    <text evidence="1 7">Belongs to the peptidase M3 family.</text>
</comment>
<evidence type="ECO:0000256" key="1">
    <source>
        <dbReference type="ARBA" id="ARBA00006040"/>
    </source>
</evidence>
<evidence type="ECO:0000256" key="7">
    <source>
        <dbReference type="RuleBase" id="RU003435"/>
    </source>
</evidence>
<keyword evidence="2 7" id="KW-0645">Protease</keyword>
<dbReference type="Gene3D" id="1.10.1370.10">
    <property type="entry name" value="Neurolysin, domain 3"/>
    <property type="match status" value="1"/>
</dbReference>
<dbReference type="GO" id="GO:0004180">
    <property type="term" value="F:carboxypeptidase activity"/>
    <property type="evidence" value="ECO:0007669"/>
    <property type="project" value="TreeGrafter"/>
</dbReference>
<organism evidence="9 10">
    <name type="scientific">Maritimibacter harenae</name>
    <dbReference type="NCBI Taxonomy" id="2606218"/>
    <lineage>
        <taxon>Bacteria</taxon>
        <taxon>Pseudomonadati</taxon>
        <taxon>Pseudomonadota</taxon>
        <taxon>Alphaproteobacteria</taxon>
        <taxon>Rhodobacterales</taxon>
        <taxon>Roseobacteraceae</taxon>
        <taxon>Maritimibacter</taxon>
    </lineage>
</organism>
<evidence type="ECO:0000259" key="8">
    <source>
        <dbReference type="Pfam" id="PF01432"/>
    </source>
</evidence>
<keyword evidence="3 7" id="KW-0479">Metal-binding</keyword>
<comment type="cofactor">
    <cofactor evidence="7">
        <name>Zn(2+)</name>
        <dbReference type="ChEBI" id="CHEBI:29105"/>
    </cofactor>
    <text evidence="7">Binds 1 zinc ion.</text>
</comment>
<dbReference type="InterPro" id="IPR001567">
    <property type="entry name" value="Pept_M3A_M3B_dom"/>
</dbReference>
<dbReference type="PANTHER" id="PTHR43660">
    <property type="entry name" value="DIPEPTIDYL CARBOXYPEPTIDASE"/>
    <property type="match status" value="1"/>
</dbReference>
<dbReference type="InterPro" id="IPR024079">
    <property type="entry name" value="MetalloPept_cat_dom_sf"/>
</dbReference>
<gene>
    <name evidence="9" type="ORF">GQE99_05335</name>
</gene>
<dbReference type="RefSeq" id="WP_161350558.1">
    <property type="nucleotide sequence ID" value="NZ_WTUX01000010.1"/>
</dbReference>
<evidence type="ECO:0000256" key="6">
    <source>
        <dbReference type="ARBA" id="ARBA00023049"/>
    </source>
</evidence>
<dbReference type="InterPro" id="IPR024077">
    <property type="entry name" value="Neurolysin/TOP_dom2"/>
</dbReference>
<keyword evidence="6 7" id="KW-0482">Metalloprotease</keyword>
<accession>A0A845M3Y4</accession>
<dbReference type="InterPro" id="IPR045090">
    <property type="entry name" value="Pept_M3A_M3B"/>
</dbReference>
<dbReference type="GO" id="GO:0046872">
    <property type="term" value="F:metal ion binding"/>
    <property type="evidence" value="ECO:0007669"/>
    <property type="project" value="UniProtKB-UniRule"/>
</dbReference>
<dbReference type="GO" id="GO:0004222">
    <property type="term" value="F:metalloendopeptidase activity"/>
    <property type="evidence" value="ECO:0007669"/>
    <property type="project" value="InterPro"/>
</dbReference>
<proteinExistence type="inferred from homology"/>
<name>A0A845M3Y4_9RHOB</name>
<protein>
    <submittedName>
        <fullName evidence="9">Peptidase M3</fullName>
    </submittedName>
</protein>
<dbReference type="Gene3D" id="1.10.1370.40">
    <property type="match status" value="1"/>
</dbReference>
<dbReference type="AlphaFoldDB" id="A0A845M3Y4"/>
<dbReference type="InterPro" id="IPR034005">
    <property type="entry name" value="M3A_DCP"/>
</dbReference>
<evidence type="ECO:0000256" key="4">
    <source>
        <dbReference type="ARBA" id="ARBA00022801"/>
    </source>
</evidence>
<dbReference type="Proteomes" id="UP000467322">
    <property type="component" value="Unassembled WGS sequence"/>
</dbReference>
<dbReference type="SUPFAM" id="SSF55486">
    <property type="entry name" value="Metalloproteases ('zincins'), catalytic domain"/>
    <property type="match status" value="1"/>
</dbReference>
<keyword evidence="10" id="KW-1185">Reference proteome</keyword>
<sequence>MTNPLLSDWDTPFNLPPFDAITDDDFAPAVETALEEARANVAAIAGSDEPPTFANTIEALEHADATLSKVLGVFFNLAGSDANERREALQRDFSPMLAAYASDILLNADLFARIEALWQERETLDLDAEQARLLHVTRRRFVRAGALLEGADRDRYRAVMERLAVLGTQFTQNLLADERSWYMELSEADLEGLPEDLVDTARAAGEDRGVGGPVVTLSRSLITPFLAASPRRALRKRAYEAYVSRGANGGASDNRAIAAEILKLREERARLLGYESFAAYKLEPEMAGTPEAVAELLTQVWTPARDSALADAEALEALLVADGHPAPLEPWDWHYYSEKRRQAEFALDEAQVKPYFQLDRMIEAAFGVAGRLFGLEFRPLDVAVPHPDVKAFEVTRDGEHLAVFMGDYFARGSKRSGAWCSTMRSQSKAADQRPIVVNTCNFAKPEPGKPALLSYDDARTLFHEFGHALHQILSDVRYESLSGTSVARDFVELPSQLFEHWLEVPEVLSKYATHARTGEPMPDDLLDRVLATANYDAGFRTVEYVASALVDLEFHRGAAPADPMQKQAEVLEEIGMPRAIRMRHATPHFAHVFSGDGYSSGYYSYMWSEVMDEDAFEAFRETGDPFDPAMADRLETNILSRGGTEEADVLYTAFRGKMPEVEALLRGRGLVAAE</sequence>
<reference evidence="9 10" key="1">
    <citation type="submission" date="2019-12" db="EMBL/GenBank/DDBJ databases">
        <title>Maritimibacter sp. nov. sp. isolated from sea sand.</title>
        <authorList>
            <person name="Kim J."/>
            <person name="Jeong S.E."/>
            <person name="Jung H.S."/>
            <person name="Jeon C.O."/>
        </authorList>
    </citation>
    <scope>NUCLEOTIDE SEQUENCE [LARGE SCALE GENOMIC DNA]</scope>
    <source>
        <strain evidence="9 10">DP07</strain>
    </source>
</reference>
<dbReference type="EMBL" id="WTUX01000010">
    <property type="protein sequence ID" value="MZR12437.1"/>
    <property type="molecule type" value="Genomic_DNA"/>
</dbReference>
<dbReference type="CDD" id="cd06456">
    <property type="entry name" value="M3A_DCP"/>
    <property type="match status" value="1"/>
</dbReference>
<evidence type="ECO:0000313" key="10">
    <source>
        <dbReference type="Proteomes" id="UP000467322"/>
    </source>
</evidence>
<keyword evidence="5 7" id="KW-0862">Zinc</keyword>
<evidence type="ECO:0000256" key="2">
    <source>
        <dbReference type="ARBA" id="ARBA00022670"/>
    </source>
</evidence>
<evidence type="ECO:0000256" key="5">
    <source>
        <dbReference type="ARBA" id="ARBA00022833"/>
    </source>
</evidence>
<evidence type="ECO:0000256" key="3">
    <source>
        <dbReference type="ARBA" id="ARBA00022723"/>
    </source>
</evidence>
<dbReference type="FunFam" id="3.40.390.10:FF:000009">
    <property type="entry name" value="Oligopeptidase A"/>
    <property type="match status" value="1"/>
</dbReference>
<comment type="caution">
    <text evidence="9">The sequence shown here is derived from an EMBL/GenBank/DDBJ whole genome shotgun (WGS) entry which is preliminary data.</text>
</comment>
<evidence type="ECO:0000313" key="9">
    <source>
        <dbReference type="EMBL" id="MZR12437.1"/>
    </source>
</evidence>
<feature type="domain" description="Peptidase M3A/M3B catalytic" evidence="8">
    <location>
        <begin position="226"/>
        <end position="669"/>
    </location>
</feature>
<dbReference type="Pfam" id="PF01432">
    <property type="entry name" value="Peptidase_M3"/>
    <property type="match status" value="1"/>
</dbReference>
<keyword evidence="4 7" id="KW-0378">Hydrolase</keyword>
<dbReference type="GO" id="GO:0005829">
    <property type="term" value="C:cytosol"/>
    <property type="evidence" value="ECO:0007669"/>
    <property type="project" value="TreeGrafter"/>
</dbReference>
<dbReference type="Gene3D" id="3.40.390.10">
    <property type="entry name" value="Collagenase (Catalytic Domain)"/>
    <property type="match status" value="1"/>
</dbReference>
<dbReference type="GO" id="GO:0006508">
    <property type="term" value="P:proteolysis"/>
    <property type="evidence" value="ECO:0007669"/>
    <property type="project" value="UniProtKB-KW"/>
</dbReference>